<dbReference type="GO" id="GO:0015421">
    <property type="term" value="F:ABC-type oligopeptide transporter activity"/>
    <property type="evidence" value="ECO:0007669"/>
    <property type="project" value="TreeGrafter"/>
</dbReference>
<organism evidence="1">
    <name type="scientific">marine sediment metagenome</name>
    <dbReference type="NCBI Taxonomy" id="412755"/>
    <lineage>
        <taxon>unclassified sequences</taxon>
        <taxon>metagenomes</taxon>
        <taxon>ecological metagenomes</taxon>
    </lineage>
</organism>
<dbReference type="SUPFAM" id="SSF52540">
    <property type="entry name" value="P-loop containing nucleoside triphosphate hydrolases"/>
    <property type="match status" value="1"/>
</dbReference>
<accession>X1U0G4</accession>
<gene>
    <name evidence="1" type="ORF">S12H4_31334</name>
</gene>
<dbReference type="Gene3D" id="3.40.50.300">
    <property type="entry name" value="P-loop containing nucleotide triphosphate hydrolases"/>
    <property type="match status" value="1"/>
</dbReference>
<dbReference type="GO" id="GO:0005743">
    <property type="term" value="C:mitochondrial inner membrane"/>
    <property type="evidence" value="ECO:0007669"/>
    <property type="project" value="TreeGrafter"/>
</dbReference>
<protein>
    <recommendedName>
        <fullName evidence="2">ABC transporter domain-containing protein</fullName>
    </recommendedName>
</protein>
<feature type="non-terminal residue" evidence="1">
    <location>
        <position position="54"/>
    </location>
</feature>
<comment type="caution">
    <text evidence="1">The sequence shown here is derived from an EMBL/GenBank/DDBJ whole genome shotgun (WGS) entry which is preliminary data.</text>
</comment>
<dbReference type="InterPro" id="IPR039421">
    <property type="entry name" value="Type_1_exporter"/>
</dbReference>
<dbReference type="EMBL" id="BARW01018278">
    <property type="protein sequence ID" value="GAI97091.1"/>
    <property type="molecule type" value="Genomic_DNA"/>
</dbReference>
<dbReference type="AlphaFoldDB" id="X1U0G4"/>
<dbReference type="GO" id="GO:0090374">
    <property type="term" value="P:oligopeptide export from mitochondrion"/>
    <property type="evidence" value="ECO:0007669"/>
    <property type="project" value="TreeGrafter"/>
</dbReference>
<reference evidence="1" key="1">
    <citation type="journal article" date="2014" name="Front. Microbiol.">
        <title>High frequency of phylogenetically diverse reductive dehalogenase-homologous genes in deep subseafloor sedimentary metagenomes.</title>
        <authorList>
            <person name="Kawai M."/>
            <person name="Futagami T."/>
            <person name="Toyoda A."/>
            <person name="Takaki Y."/>
            <person name="Nishi S."/>
            <person name="Hori S."/>
            <person name="Arai W."/>
            <person name="Tsubouchi T."/>
            <person name="Morono Y."/>
            <person name="Uchiyama I."/>
            <person name="Ito T."/>
            <person name="Fujiyama A."/>
            <person name="Inagaki F."/>
            <person name="Takami H."/>
        </authorList>
    </citation>
    <scope>NUCLEOTIDE SEQUENCE</scope>
    <source>
        <strain evidence="1">Expedition CK06-06</strain>
    </source>
</reference>
<evidence type="ECO:0008006" key="2">
    <source>
        <dbReference type="Google" id="ProtNLM"/>
    </source>
</evidence>
<evidence type="ECO:0000313" key="1">
    <source>
        <dbReference type="EMBL" id="GAI97091.1"/>
    </source>
</evidence>
<sequence length="54" mass="5996">MTDPRILILDEATSSVDAYTEAIIQEALEELLSNRTSIIAHRLSTIVNADRIIV</sequence>
<dbReference type="PANTHER" id="PTHR43394:SF1">
    <property type="entry name" value="ATP-BINDING CASSETTE SUB-FAMILY B MEMBER 10, MITOCHONDRIAL"/>
    <property type="match status" value="1"/>
</dbReference>
<name>X1U0G4_9ZZZZ</name>
<dbReference type="PANTHER" id="PTHR43394">
    <property type="entry name" value="ATP-DEPENDENT PERMEASE MDL1, MITOCHONDRIAL"/>
    <property type="match status" value="1"/>
</dbReference>
<dbReference type="InterPro" id="IPR027417">
    <property type="entry name" value="P-loop_NTPase"/>
</dbReference>
<proteinExistence type="predicted"/>